<protein>
    <submittedName>
        <fullName evidence="1">Uncharacterized protein</fullName>
    </submittedName>
</protein>
<dbReference type="AlphaFoldDB" id="A0A2A4TCD1"/>
<name>A0A2A4TCD1_9DELT</name>
<sequence length="170" mass="19274">MLQDNIKYFTKEICESMNTEAGCFQAKKTMGRFIQDVVPHGIVVLNGMETVCKYYYVETKGIPLLFMVDNSNERLSEEEALTETKNGNFVDVKNSLSLTYNMKELIEYIAKEVKPISKIRDLEDILIVYMDRTGAVDKVNLNEDESFAAITPLMSKNAGLALNELNKLVI</sequence>
<evidence type="ECO:0000313" key="2">
    <source>
        <dbReference type="Proteomes" id="UP000218113"/>
    </source>
</evidence>
<dbReference type="EMBL" id="NVSR01000001">
    <property type="protein sequence ID" value="PCI30969.1"/>
    <property type="molecule type" value="Genomic_DNA"/>
</dbReference>
<reference evidence="2" key="1">
    <citation type="submission" date="2017-08" db="EMBL/GenBank/DDBJ databases">
        <title>A dynamic microbial community with high functional redundancy inhabits the cold, oxic subseafloor aquifer.</title>
        <authorList>
            <person name="Tully B.J."/>
            <person name="Wheat C.G."/>
            <person name="Glazer B.T."/>
            <person name="Huber J.A."/>
        </authorList>
    </citation>
    <scope>NUCLEOTIDE SEQUENCE [LARGE SCALE GENOMIC DNA]</scope>
</reference>
<proteinExistence type="predicted"/>
<organism evidence="1 2">
    <name type="scientific">SAR324 cluster bacterium</name>
    <dbReference type="NCBI Taxonomy" id="2024889"/>
    <lineage>
        <taxon>Bacteria</taxon>
        <taxon>Deltaproteobacteria</taxon>
        <taxon>SAR324 cluster</taxon>
    </lineage>
</organism>
<comment type="caution">
    <text evidence="1">The sequence shown here is derived from an EMBL/GenBank/DDBJ whole genome shotgun (WGS) entry which is preliminary data.</text>
</comment>
<dbReference type="Proteomes" id="UP000218113">
    <property type="component" value="Unassembled WGS sequence"/>
</dbReference>
<accession>A0A2A4TCD1</accession>
<gene>
    <name evidence="1" type="ORF">COB67_00505</name>
</gene>
<evidence type="ECO:0000313" key="1">
    <source>
        <dbReference type="EMBL" id="PCI30969.1"/>
    </source>
</evidence>